<proteinExistence type="predicted"/>
<dbReference type="Pfam" id="PF03625">
    <property type="entry name" value="DUF302"/>
    <property type="match status" value="1"/>
</dbReference>
<name>A0ABZ2TGX0_9RHOB</name>
<protein>
    <submittedName>
        <fullName evidence="3">DUF302 domain-containing protein</fullName>
    </submittedName>
</protein>
<evidence type="ECO:0000256" key="1">
    <source>
        <dbReference type="SAM" id="SignalP"/>
    </source>
</evidence>
<feature type="domain" description="DUF302" evidence="2">
    <location>
        <begin position="55"/>
        <end position="117"/>
    </location>
</feature>
<dbReference type="PANTHER" id="PTHR38342">
    <property type="entry name" value="SLR5037 PROTEIN"/>
    <property type="match status" value="1"/>
</dbReference>
<dbReference type="EMBL" id="CP146606">
    <property type="protein sequence ID" value="WYK18866.1"/>
    <property type="molecule type" value="Genomic_DNA"/>
</dbReference>
<dbReference type="CDD" id="cd14797">
    <property type="entry name" value="DUF302"/>
    <property type="match status" value="1"/>
</dbReference>
<sequence>MKRLLMAAGITLMAQGAMAGDSEIVKVQASGDVAATMDALQAAVEGAGATVFARVDHAGGAAKVDLELSDSQLLIFGNPKLGTPAMQDDALAGLYLPLKVLVYQDGDGQTWLAYEDPGKMLGALEGISGEGEYIAKMTGALGKLTGKAAGN</sequence>
<dbReference type="InterPro" id="IPR005180">
    <property type="entry name" value="DUF302"/>
</dbReference>
<keyword evidence="1" id="KW-0732">Signal</keyword>
<evidence type="ECO:0000313" key="4">
    <source>
        <dbReference type="Proteomes" id="UP001281305"/>
    </source>
</evidence>
<feature type="signal peptide" evidence="1">
    <location>
        <begin position="1"/>
        <end position="19"/>
    </location>
</feature>
<evidence type="ECO:0000313" key="3">
    <source>
        <dbReference type="EMBL" id="WYK18866.1"/>
    </source>
</evidence>
<feature type="chain" id="PRO_5045860479" evidence="1">
    <location>
        <begin position="20"/>
        <end position="151"/>
    </location>
</feature>
<reference evidence="3 4" key="1">
    <citation type="submission" date="2024-02" db="EMBL/GenBank/DDBJ databases">
        <title>Roseovarius strain W115 nov., isolated from a marine algae.</title>
        <authorList>
            <person name="Lee M.W."/>
            <person name="Lee J.K."/>
            <person name="Kim J.M."/>
            <person name="Choi D.G."/>
            <person name="Baek J.H."/>
            <person name="Bayburt H."/>
            <person name="Jung J.J."/>
            <person name="Han D.M."/>
            <person name="Jeon C.O."/>
        </authorList>
    </citation>
    <scope>NUCLEOTIDE SEQUENCE [LARGE SCALE GENOMIC DNA]</scope>
    <source>
        <strain evidence="3 4">W115</strain>
    </source>
</reference>
<dbReference type="RefSeq" id="WP_317055545.1">
    <property type="nucleotide sequence ID" value="NZ_CP146606.1"/>
</dbReference>
<accession>A0ABZ2TGX0</accession>
<dbReference type="SUPFAM" id="SSF103247">
    <property type="entry name" value="TT1751-like"/>
    <property type="match status" value="1"/>
</dbReference>
<dbReference type="Proteomes" id="UP001281305">
    <property type="component" value="Chromosome"/>
</dbReference>
<dbReference type="InterPro" id="IPR035923">
    <property type="entry name" value="TT1751-like_sf"/>
</dbReference>
<gene>
    <name evidence="3" type="ORF">RZS32_002975</name>
</gene>
<dbReference type="Gene3D" id="3.30.310.70">
    <property type="entry name" value="TT1751-like domain"/>
    <property type="match status" value="1"/>
</dbReference>
<dbReference type="PANTHER" id="PTHR38342:SF2">
    <property type="entry name" value="INNER MEMBRANE OR EXPORTED"/>
    <property type="match status" value="1"/>
</dbReference>
<evidence type="ECO:0000259" key="2">
    <source>
        <dbReference type="Pfam" id="PF03625"/>
    </source>
</evidence>
<keyword evidence="4" id="KW-1185">Reference proteome</keyword>
<organism evidence="3 4">
    <name type="scientific">Roseovarius rhodophyticola</name>
    <dbReference type="NCBI Taxonomy" id="3080827"/>
    <lineage>
        <taxon>Bacteria</taxon>
        <taxon>Pseudomonadati</taxon>
        <taxon>Pseudomonadota</taxon>
        <taxon>Alphaproteobacteria</taxon>
        <taxon>Rhodobacterales</taxon>
        <taxon>Roseobacteraceae</taxon>
        <taxon>Roseovarius</taxon>
    </lineage>
</organism>